<gene>
    <name evidence="2" type="ORF">BJ987_005798</name>
</gene>
<dbReference type="NCBIfam" id="TIGR03083">
    <property type="entry name" value="maleylpyruvate isomerase family mycothiol-dependent enzyme"/>
    <property type="match status" value="1"/>
</dbReference>
<evidence type="ECO:0000313" key="2">
    <source>
        <dbReference type="EMBL" id="MBP2192897.1"/>
    </source>
</evidence>
<dbReference type="InterPro" id="IPR024344">
    <property type="entry name" value="MDMPI_metal-binding"/>
</dbReference>
<sequence length="199" mass="22108">MDRVQIQEQVRDERLALADFLEGLSEHEWRRPSLCAGWTVHEVLAHLTLSNRDTVRSVLVDVIRARGNWDRANADAARRQAVRYTPTELIALLRAGADCHRRSPGAGALDPLVDIIVHGQDIARPLGRDYRPPAERVVAPLDYALGSMFYGAKKRLRGKRLIATDARWSHGDGPEEVRAPVVDLLLIATGREVSTGVQA</sequence>
<dbReference type="Pfam" id="PF11716">
    <property type="entry name" value="MDMPI_N"/>
    <property type="match status" value="1"/>
</dbReference>
<dbReference type="EMBL" id="JAGGMR010000001">
    <property type="protein sequence ID" value="MBP2192897.1"/>
    <property type="molecule type" value="Genomic_DNA"/>
</dbReference>
<name>A0ABS4QMH9_9NOCA</name>
<reference evidence="2 3" key="1">
    <citation type="submission" date="2021-03" db="EMBL/GenBank/DDBJ databases">
        <title>Sequencing the genomes of 1000 actinobacteria strains.</title>
        <authorList>
            <person name="Klenk H.-P."/>
        </authorList>
    </citation>
    <scope>NUCLEOTIDE SEQUENCE [LARGE SCALE GENOMIC DNA]</scope>
    <source>
        <strain evidence="2 3">DSM 45516</strain>
    </source>
</reference>
<evidence type="ECO:0000313" key="3">
    <source>
        <dbReference type="Proteomes" id="UP001519325"/>
    </source>
</evidence>
<dbReference type="InterPro" id="IPR017517">
    <property type="entry name" value="Maleyloyr_isom"/>
</dbReference>
<dbReference type="SUPFAM" id="SSF109854">
    <property type="entry name" value="DinB/YfiT-like putative metalloenzymes"/>
    <property type="match status" value="1"/>
</dbReference>
<organism evidence="2 3">
    <name type="scientific">Nocardia goodfellowii</name>
    <dbReference type="NCBI Taxonomy" id="882446"/>
    <lineage>
        <taxon>Bacteria</taxon>
        <taxon>Bacillati</taxon>
        <taxon>Actinomycetota</taxon>
        <taxon>Actinomycetes</taxon>
        <taxon>Mycobacteriales</taxon>
        <taxon>Nocardiaceae</taxon>
        <taxon>Nocardia</taxon>
    </lineage>
</organism>
<dbReference type="Proteomes" id="UP001519325">
    <property type="component" value="Unassembled WGS sequence"/>
</dbReference>
<proteinExistence type="predicted"/>
<keyword evidence="3" id="KW-1185">Reference proteome</keyword>
<dbReference type="RefSeq" id="WP_209896058.1">
    <property type="nucleotide sequence ID" value="NZ_JAGGMR010000001.1"/>
</dbReference>
<accession>A0ABS4QMH9</accession>
<protein>
    <submittedName>
        <fullName evidence="2">Uncharacterized protein (TIGR03083 family)</fullName>
    </submittedName>
</protein>
<evidence type="ECO:0000259" key="1">
    <source>
        <dbReference type="Pfam" id="PF11716"/>
    </source>
</evidence>
<feature type="domain" description="Mycothiol-dependent maleylpyruvate isomerase metal-binding" evidence="1">
    <location>
        <begin position="11"/>
        <end position="98"/>
    </location>
</feature>
<comment type="caution">
    <text evidence="2">The sequence shown here is derived from an EMBL/GenBank/DDBJ whole genome shotgun (WGS) entry which is preliminary data.</text>
</comment>
<dbReference type="InterPro" id="IPR034660">
    <property type="entry name" value="DinB/YfiT-like"/>
</dbReference>
<dbReference type="Gene3D" id="1.20.120.450">
    <property type="entry name" value="dinb family like domain"/>
    <property type="match status" value="1"/>
</dbReference>